<comment type="caution">
    <text evidence="1">The sequence shown here is derived from an EMBL/GenBank/DDBJ whole genome shotgun (WGS) entry which is preliminary data.</text>
</comment>
<accession>A0ABP8DIB3</accession>
<keyword evidence="2" id="KW-1185">Reference proteome</keyword>
<dbReference type="RefSeq" id="WP_345133502.1">
    <property type="nucleotide sequence ID" value="NZ_BAABAT010000024.1"/>
</dbReference>
<evidence type="ECO:0000313" key="1">
    <source>
        <dbReference type="EMBL" id="GAA4256517.1"/>
    </source>
</evidence>
<reference evidence="2" key="1">
    <citation type="journal article" date="2019" name="Int. J. Syst. Evol. Microbiol.">
        <title>The Global Catalogue of Microorganisms (GCM) 10K type strain sequencing project: providing services to taxonomists for standard genome sequencing and annotation.</title>
        <authorList>
            <consortium name="The Broad Institute Genomics Platform"/>
            <consortium name="The Broad Institute Genome Sequencing Center for Infectious Disease"/>
            <person name="Wu L."/>
            <person name="Ma J."/>
        </authorList>
    </citation>
    <scope>NUCLEOTIDE SEQUENCE [LARGE SCALE GENOMIC DNA]</scope>
    <source>
        <strain evidence="2">JCM 17441</strain>
    </source>
</reference>
<organism evidence="1 2">
    <name type="scientific">Dactylosporangium darangshiense</name>
    <dbReference type="NCBI Taxonomy" id="579108"/>
    <lineage>
        <taxon>Bacteria</taxon>
        <taxon>Bacillati</taxon>
        <taxon>Actinomycetota</taxon>
        <taxon>Actinomycetes</taxon>
        <taxon>Micromonosporales</taxon>
        <taxon>Micromonosporaceae</taxon>
        <taxon>Dactylosporangium</taxon>
    </lineage>
</organism>
<sequence length="98" mass="11395">MESTRDTIRLQWQYCRGEQDISSWFTANLDADEVRAWDGDFCFVAVRRDGHDPQRWRIESSDGRLPDDADAHSFASPADAVDFLAQHHRVTYQFTDES</sequence>
<evidence type="ECO:0000313" key="2">
    <source>
        <dbReference type="Proteomes" id="UP001500620"/>
    </source>
</evidence>
<dbReference type="EMBL" id="BAABAT010000024">
    <property type="protein sequence ID" value="GAA4256517.1"/>
    <property type="molecule type" value="Genomic_DNA"/>
</dbReference>
<name>A0ABP8DIB3_9ACTN</name>
<gene>
    <name evidence="1" type="ORF">GCM10022255_069680</name>
</gene>
<dbReference type="Proteomes" id="UP001500620">
    <property type="component" value="Unassembled WGS sequence"/>
</dbReference>
<protein>
    <submittedName>
        <fullName evidence="1">Uncharacterized protein</fullName>
    </submittedName>
</protein>
<proteinExistence type="predicted"/>